<dbReference type="PANTHER" id="PTHR43788:SF13">
    <property type="entry name" value="REGULATOR OF NONSENSE TRANSCRIPTS 1"/>
    <property type="match status" value="1"/>
</dbReference>
<feature type="region of interest" description="Disordered" evidence="6">
    <location>
        <begin position="571"/>
        <end position="592"/>
    </location>
</feature>
<comment type="caution">
    <text evidence="9">The sequence shown here is derived from an EMBL/GenBank/DDBJ whole genome shotgun (WGS) entry which is preliminary data.</text>
</comment>
<evidence type="ECO:0000256" key="3">
    <source>
        <dbReference type="ARBA" id="ARBA00022801"/>
    </source>
</evidence>
<dbReference type="Proteomes" id="UP001189429">
    <property type="component" value="Unassembled WGS sequence"/>
</dbReference>
<sequence>MGGGQRPPWRHGQAPQQQPPRQLLRPSTAAGSGAAPASAIWKARAAWKRPAEAAGAGGPPQKKIRAVAPQAWGAAAAKRWAGGMVPKAKATPAQKQQAAAWQSSKSGKISKWGSKAWGGGGGASSWGGGGGKKQHGWGGGGQQKLSKWASKGQSSKGAKQQIASALKIANLAGALGAAKRAAAVRATAGAAGEALPKLLELAARKHGLTQYCEVMALLVQLDARVDVVTLTRLLVLLTARVPVPTGMVRLTLNLAVPADGQVVPVVPEGATEEEQQAVLEDGEPPAAAGEGGRPGQWLTPPVALPSAPAKEAGPRAPVKDAAEAREAHLALGRVKPEALRGRLAARDGRTAAYFGHFVTLLHLEALVELQGLKRRLQRPVEDLERFGHTIRALRAQDCTVKATSKTKGGGLPGKEGSTKKTRVALVLAPGTDAGRVRLRPGDSVLLSRSDPMKDLVGEGLVEEAPAAEEDGGGAAEKGGKGKSKGKAQQERIVLTLDGGLDTAKTMEGTWRIDKGANRTAYERQFQALVKMAIAKEEKRFPIWNLLSLTGVGGSNVDGWAARMRQMVDDRQEASLEAADHGGTGRAPQALSKRAAAAVDPRLSAELEAAGVDPAAAAELRRLAAEEPTPPGGSLQYLQRLRGELQRPDGADTNLNPSQRDAVAAALGRRLTLVQGPPGTGKTTVSVQLLRLWATRLWVKPLLATSDSNIAVDNIAEGCQQLGLKVVRVGRPEKVNSSLEEATLEHMLKRRRDEADKGSAKGGNEKTDKQRRLESFEAKMEILKSADVVCTTTVASGGDFLHLLKFGAILIDEVAQATELSAIVPVALRGSERLVLVGDHCQLPPSVCSMEAETRGLSLSVFGRLVAQGLQPHFLDTQFRMHPRIADFSAREFYHGRLKTGVEPHERPPPSGFAWPEAASGIAFLHVPGPERRDGESRANAGEVDAVADVLAGVLAAGELSVLEVGIVSPYAAQVRQLRQKLRRELPARLEGTGVDLTGGLEGRRGAQALEIASVDAFQGREKELIIFSAVRSNRQGNVGFLADWRRLNVTITRARRGLIVVGDTATLRGNATWARWLDWAQELGLVVGAPGGGGGGGWALPSAPPPQQRWPTPPSPAPSQGAWPQRNSGSAGAREEAAGAAGGQGGGSWDAAEEEWPAGAGGVGGGLPAAAAPWPPGRMAAGAPSAGGRPPHPRPRPSGGAAPRPTASLAGQWSGKGGWAPRPRAAGEPGAIRGLPEEPRALEHLYGRPTSPLSVQAKGSCTCSRGPSSGARGARLHCQQARATRLP</sequence>
<dbReference type="EMBL" id="CAUYUJ010004448">
    <property type="protein sequence ID" value="CAK0809635.1"/>
    <property type="molecule type" value="Genomic_DNA"/>
</dbReference>
<feature type="region of interest" description="Disordered" evidence="6">
    <location>
        <begin position="86"/>
        <end position="153"/>
    </location>
</feature>
<comment type="similarity">
    <text evidence="1">Belongs to the DNA2/NAM7 helicase family.</text>
</comment>
<evidence type="ECO:0000256" key="4">
    <source>
        <dbReference type="ARBA" id="ARBA00022806"/>
    </source>
</evidence>
<dbReference type="Pfam" id="PF13086">
    <property type="entry name" value="AAA_11"/>
    <property type="match status" value="2"/>
</dbReference>
<name>A0ABN9QZ59_9DINO</name>
<evidence type="ECO:0008006" key="11">
    <source>
        <dbReference type="Google" id="ProtNLM"/>
    </source>
</evidence>
<organism evidence="9 10">
    <name type="scientific">Prorocentrum cordatum</name>
    <dbReference type="NCBI Taxonomy" id="2364126"/>
    <lineage>
        <taxon>Eukaryota</taxon>
        <taxon>Sar</taxon>
        <taxon>Alveolata</taxon>
        <taxon>Dinophyceae</taxon>
        <taxon>Prorocentrales</taxon>
        <taxon>Prorocentraceae</taxon>
        <taxon>Prorocentrum</taxon>
    </lineage>
</organism>
<feature type="compositionally biased region" description="Low complexity" evidence="6">
    <location>
        <begin position="1118"/>
        <end position="1132"/>
    </location>
</feature>
<keyword evidence="4" id="KW-0347">Helicase</keyword>
<dbReference type="InterPro" id="IPR041677">
    <property type="entry name" value="DNA2/NAM7_AAA_11"/>
</dbReference>
<keyword evidence="5" id="KW-0067">ATP-binding</keyword>
<evidence type="ECO:0000313" key="10">
    <source>
        <dbReference type="Proteomes" id="UP001189429"/>
    </source>
</evidence>
<evidence type="ECO:0000313" key="9">
    <source>
        <dbReference type="EMBL" id="CAK0809635.1"/>
    </source>
</evidence>
<dbReference type="InterPro" id="IPR047187">
    <property type="entry name" value="SF1_C_Upf1"/>
</dbReference>
<accession>A0ABN9QZ59</accession>
<proteinExistence type="inferred from homology"/>
<feature type="domain" description="DNA2/NAM7 helicase-like C-terminal" evidence="8">
    <location>
        <begin position="857"/>
        <end position="1064"/>
    </location>
</feature>
<evidence type="ECO:0000256" key="1">
    <source>
        <dbReference type="ARBA" id="ARBA00007913"/>
    </source>
</evidence>
<keyword evidence="10" id="KW-1185">Reference proteome</keyword>
<feature type="region of interest" description="Disordered" evidence="6">
    <location>
        <begin position="463"/>
        <end position="488"/>
    </location>
</feature>
<dbReference type="PANTHER" id="PTHR43788">
    <property type="entry name" value="DNA2/NAM7 HELICASE FAMILY MEMBER"/>
    <property type="match status" value="1"/>
</dbReference>
<feature type="compositionally biased region" description="Pro residues" evidence="6">
    <location>
        <begin position="1102"/>
        <end position="1117"/>
    </location>
</feature>
<keyword evidence="2" id="KW-0547">Nucleotide-binding</keyword>
<feature type="region of interest" description="Disordered" evidence="6">
    <location>
        <begin position="283"/>
        <end position="322"/>
    </location>
</feature>
<dbReference type="Pfam" id="PF13087">
    <property type="entry name" value="AAA_12"/>
    <property type="match status" value="1"/>
</dbReference>
<feature type="compositionally biased region" description="Polar residues" evidence="6">
    <location>
        <begin position="1251"/>
        <end position="1267"/>
    </location>
</feature>
<dbReference type="InterPro" id="IPR050534">
    <property type="entry name" value="Coronavir_polyprotein_1ab"/>
</dbReference>
<feature type="compositionally biased region" description="Low complexity" evidence="6">
    <location>
        <begin position="86"/>
        <end position="115"/>
    </location>
</feature>
<feature type="compositionally biased region" description="Gly residues" evidence="6">
    <location>
        <begin position="116"/>
        <end position="142"/>
    </location>
</feature>
<protein>
    <recommendedName>
        <fullName evidence="11">RNA helicase</fullName>
    </recommendedName>
</protein>
<feature type="region of interest" description="Disordered" evidence="6">
    <location>
        <begin position="1"/>
        <end position="65"/>
    </location>
</feature>
<evidence type="ECO:0000256" key="2">
    <source>
        <dbReference type="ARBA" id="ARBA00022741"/>
    </source>
</evidence>
<feature type="region of interest" description="Disordered" evidence="6">
    <location>
        <begin position="1094"/>
        <end position="1287"/>
    </location>
</feature>
<feature type="compositionally biased region" description="Low complexity" evidence="6">
    <location>
        <begin position="15"/>
        <end position="44"/>
    </location>
</feature>
<feature type="domain" description="DNA2/NAM7 helicase helicase" evidence="7">
    <location>
        <begin position="653"/>
        <end position="754"/>
    </location>
</feature>
<dbReference type="CDD" id="cd18808">
    <property type="entry name" value="SF1_C_Upf1"/>
    <property type="match status" value="1"/>
</dbReference>
<reference evidence="9" key="1">
    <citation type="submission" date="2023-10" db="EMBL/GenBank/DDBJ databases">
        <authorList>
            <person name="Chen Y."/>
            <person name="Shah S."/>
            <person name="Dougan E. K."/>
            <person name="Thang M."/>
            <person name="Chan C."/>
        </authorList>
    </citation>
    <scope>NUCLEOTIDE SEQUENCE [LARGE SCALE GENOMIC DNA]</scope>
</reference>
<dbReference type="Gene3D" id="3.40.50.300">
    <property type="entry name" value="P-loop containing nucleotide triphosphate hydrolases"/>
    <property type="match status" value="2"/>
</dbReference>
<feature type="compositionally biased region" description="Basic and acidic residues" evidence="6">
    <location>
        <begin position="1235"/>
        <end position="1246"/>
    </location>
</feature>
<gene>
    <name evidence="9" type="ORF">PCOR1329_LOCUS14846</name>
</gene>
<feature type="domain" description="DNA2/NAM7 helicase helicase" evidence="7">
    <location>
        <begin position="762"/>
        <end position="848"/>
    </location>
</feature>
<dbReference type="InterPro" id="IPR041679">
    <property type="entry name" value="DNA2/NAM7-like_C"/>
</dbReference>
<evidence type="ECO:0000256" key="5">
    <source>
        <dbReference type="ARBA" id="ARBA00022840"/>
    </source>
</evidence>
<keyword evidence="3" id="KW-0378">Hydrolase</keyword>
<feature type="compositionally biased region" description="Low complexity" evidence="6">
    <location>
        <begin position="1168"/>
        <end position="1189"/>
    </location>
</feature>
<evidence type="ECO:0000259" key="8">
    <source>
        <dbReference type="Pfam" id="PF13087"/>
    </source>
</evidence>
<feature type="region of interest" description="Disordered" evidence="6">
    <location>
        <begin position="745"/>
        <end position="770"/>
    </location>
</feature>
<feature type="compositionally biased region" description="Low complexity" evidence="6">
    <location>
        <begin position="1219"/>
        <end position="1234"/>
    </location>
</feature>
<dbReference type="SUPFAM" id="SSF52540">
    <property type="entry name" value="P-loop containing nucleoside triphosphate hydrolases"/>
    <property type="match status" value="1"/>
</dbReference>
<evidence type="ECO:0000259" key="7">
    <source>
        <dbReference type="Pfam" id="PF13086"/>
    </source>
</evidence>
<dbReference type="InterPro" id="IPR027417">
    <property type="entry name" value="P-loop_NTPase"/>
</dbReference>
<evidence type="ECO:0000256" key="6">
    <source>
        <dbReference type="SAM" id="MobiDB-lite"/>
    </source>
</evidence>